<evidence type="ECO:0000313" key="5">
    <source>
        <dbReference type="Proteomes" id="UP000437736"/>
    </source>
</evidence>
<dbReference type="InterPro" id="IPR049450">
    <property type="entry name" value="ACOT8-like_C"/>
</dbReference>
<evidence type="ECO:0000259" key="3">
    <source>
        <dbReference type="Pfam" id="PF20789"/>
    </source>
</evidence>
<dbReference type="InterPro" id="IPR029069">
    <property type="entry name" value="HotDog_dom_sf"/>
</dbReference>
<dbReference type="PANTHER" id="PTHR21660:SF1">
    <property type="entry name" value="ACYL-COENZYME A THIOESTERASE 13"/>
    <property type="match status" value="1"/>
</dbReference>
<evidence type="ECO:0000256" key="2">
    <source>
        <dbReference type="SAM" id="MobiDB-lite"/>
    </source>
</evidence>
<dbReference type="Gene3D" id="3.10.129.10">
    <property type="entry name" value="Hotdog Thioesterase"/>
    <property type="match status" value="1"/>
</dbReference>
<feature type="region of interest" description="Disordered" evidence="2">
    <location>
        <begin position="1"/>
        <end position="32"/>
    </location>
</feature>
<accession>A0ABW9QSJ6</accession>
<feature type="domain" description="Acyl-CoA thioesterase-like C-terminal" evidence="3">
    <location>
        <begin position="67"/>
        <end position="151"/>
    </location>
</feature>
<evidence type="ECO:0000313" key="4">
    <source>
        <dbReference type="EMBL" id="MST32804.1"/>
    </source>
</evidence>
<sequence length="161" mass="16621">MGRPPGPAARKAAAVSPPTPAAGSPERPRVPPNCDLTLGLRCVDKSEPGRTVWTMTVDERFANPVGQVQGGLLGALADSAMAASTITWARGQGLRVTAANTDLAVRFLRPAAARAGTALTCNARVRSGGRRVAFAEADIVDERGTLVATATSTYLLTLRAG</sequence>
<proteinExistence type="predicted"/>
<gene>
    <name evidence="4" type="ORF">GHK86_08730</name>
</gene>
<dbReference type="Proteomes" id="UP000437736">
    <property type="component" value="Unassembled WGS sequence"/>
</dbReference>
<reference evidence="4 5" key="1">
    <citation type="submission" date="2019-11" db="EMBL/GenBank/DDBJ databases">
        <title>Acidiferrimicrobium australis gen. nov., sp. nov., an acidophilic and obligately heterotrophic, member of the Actinobacteria that catalyses dissimilatory oxido- reduction of iron isolated from metal-rich acidic water in Chile.</title>
        <authorList>
            <person name="Gonzalez D."/>
            <person name="Huber K."/>
            <person name="Hedrich S."/>
            <person name="Rojas-Villalobos C."/>
            <person name="Quatrini R."/>
            <person name="Dinamarca M.A."/>
            <person name="Schwarz A."/>
            <person name="Canales C."/>
            <person name="Nancucheo I."/>
        </authorList>
    </citation>
    <scope>NUCLEOTIDE SEQUENCE [LARGE SCALE GENOMIC DNA]</scope>
    <source>
        <strain evidence="4 5">USS-CCA1</strain>
    </source>
</reference>
<dbReference type="EMBL" id="WJHE01000394">
    <property type="protein sequence ID" value="MST32804.1"/>
    <property type="molecule type" value="Genomic_DNA"/>
</dbReference>
<dbReference type="InterPro" id="IPR003736">
    <property type="entry name" value="PAAI_dom"/>
</dbReference>
<dbReference type="SUPFAM" id="SSF54637">
    <property type="entry name" value="Thioesterase/thiol ester dehydrase-isomerase"/>
    <property type="match status" value="1"/>
</dbReference>
<comment type="caution">
    <text evidence="4">The sequence shown here is derived from an EMBL/GenBank/DDBJ whole genome shotgun (WGS) entry which is preliminary data.</text>
</comment>
<dbReference type="Pfam" id="PF20789">
    <property type="entry name" value="4HBT_3C"/>
    <property type="match status" value="1"/>
</dbReference>
<name>A0ABW9QSJ6_9ACTN</name>
<dbReference type="CDD" id="cd03443">
    <property type="entry name" value="PaaI_thioesterase"/>
    <property type="match status" value="1"/>
</dbReference>
<evidence type="ECO:0000256" key="1">
    <source>
        <dbReference type="ARBA" id="ARBA00022801"/>
    </source>
</evidence>
<keyword evidence="1" id="KW-0378">Hydrolase</keyword>
<protein>
    <submittedName>
        <fullName evidence="4">Hotdog fold thioesterase</fullName>
    </submittedName>
</protein>
<dbReference type="NCBIfam" id="TIGR00369">
    <property type="entry name" value="unchar_dom_1"/>
    <property type="match status" value="1"/>
</dbReference>
<keyword evidence="5" id="KW-1185">Reference proteome</keyword>
<dbReference type="PANTHER" id="PTHR21660">
    <property type="entry name" value="THIOESTERASE SUPERFAMILY MEMBER-RELATED"/>
    <property type="match status" value="1"/>
</dbReference>
<dbReference type="InterPro" id="IPR039298">
    <property type="entry name" value="ACOT13"/>
</dbReference>
<organism evidence="4 5">
    <name type="scientific">Acidiferrimicrobium australe</name>
    <dbReference type="NCBI Taxonomy" id="2664430"/>
    <lineage>
        <taxon>Bacteria</taxon>
        <taxon>Bacillati</taxon>
        <taxon>Actinomycetota</taxon>
        <taxon>Acidimicrobiia</taxon>
        <taxon>Acidimicrobiales</taxon>
        <taxon>Acidimicrobiaceae</taxon>
        <taxon>Acidiferrimicrobium</taxon>
    </lineage>
</organism>